<geneLocation type="mitochondrion" evidence="2"/>
<name>A0A2P1H6G0_DIPCN</name>
<dbReference type="AlphaFoldDB" id="A0A2P1H6G0"/>
<evidence type="ECO:0000256" key="1">
    <source>
        <dbReference type="SAM" id="Phobius"/>
    </source>
</evidence>
<accession>A0A2P1H6G0</accession>
<keyword evidence="1" id="KW-0472">Membrane</keyword>
<proteinExistence type="predicted"/>
<protein>
    <submittedName>
        <fullName evidence="2">NADH dehydrogenase subunit 6</fullName>
    </submittedName>
</protein>
<keyword evidence="2" id="KW-0496">Mitochondrion</keyword>
<reference evidence="2" key="1">
    <citation type="submission" date="2017-11" db="EMBL/GenBank/DDBJ databases">
        <title>Molecular characterization of Dipylidium caninum: Application to molecular detection and genetic analysis supporting two distinct species.</title>
        <authorList>
            <person name="Beugnet F."/>
            <person name="Fourie J."/>
            <person name="Crafford D."/>
            <person name="Guillot J."/>
            <person name="Rehbein S."/>
            <person name="Labuschagne M."/>
        </authorList>
    </citation>
    <scope>NUCLEOTIDE SEQUENCE</scope>
    <source>
        <strain evidence="2">R166</strain>
    </source>
</reference>
<keyword evidence="1" id="KW-1133">Transmembrane helix</keyword>
<gene>
    <name evidence="2" type="primary">ND6</name>
</gene>
<feature type="transmembrane region" description="Helical" evidence="1">
    <location>
        <begin position="122"/>
        <end position="142"/>
    </location>
</feature>
<keyword evidence="1" id="KW-0812">Transmembrane</keyword>
<feature type="transmembrane region" description="Helical" evidence="1">
    <location>
        <begin position="53"/>
        <end position="75"/>
    </location>
</feature>
<evidence type="ECO:0000313" key="2">
    <source>
        <dbReference type="EMBL" id="AVN67108.1"/>
    </source>
</evidence>
<organism evidence="2">
    <name type="scientific">Dipylidium caninum</name>
    <name type="common">Double-pored dog tapeworm</name>
    <dbReference type="NCBI Taxonomy" id="66787"/>
    <lineage>
        <taxon>Eukaryota</taxon>
        <taxon>Metazoa</taxon>
        <taxon>Spiralia</taxon>
        <taxon>Lophotrochozoa</taxon>
        <taxon>Platyhelminthes</taxon>
        <taxon>Cestoda</taxon>
        <taxon>Eucestoda</taxon>
        <taxon>Cyclophyllidea</taxon>
        <taxon>Dipylidiidae</taxon>
        <taxon>Dipylidium</taxon>
    </lineage>
</organism>
<dbReference type="EMBL" id="MG587892">
    <property type="protein sequence ID" value="AVN67108.1"/>
    <property type="molecule type" value="Genomic_DNA"/>
</dbReference>
<feature type="transmembrane region" description="Helical" evidence="1">
    <location>
        <begin position="87"/>
        <end position="110"/>
    </location>
</feature>
<sequence length="151" mass="17870">MMYVSLFMFFLCVSCVVWCFIVNPVYYCSLLVFNSFLCGYISYMVYGFSWYALLLCLVYVGGVYVLFIFVSFFVPNSSFMCLFDLKVIGVFVSLFLVVFSYGFTYCKIFFDYSYYLCNSVEGCFFVFMSFMLIFSFFVLSMISSLKFNYYR</sequence>